<evidence type="ECO:0000313" key="2">
    <source>
        <dbReference type="Proteomes" id="UP000551353"/>
    </source>
</evidence>
<evidence type="ECO:0000313" key="1">
    <source>
        <dbReference type="EMBL" id="MBB4232094.1"/>
    </source>
</evidence>
<gene>
    <name evidence="1" type="ORF">GGD56_005987</name>
</gene>
<sequence>MTEQRGCPPRQSPRISTGWFHSLDRISGRKRGFTTSRMKASQAAANMA</sequence>
<dbReference type="EMBL" id="JACIFX010000010">
    <property type="protein sequence ID" value="MBB4232094.1"/>
    <property type="molecule type" value="Genomic_DNA"/>
</dbReference>
<accession>A0ABR6IW12</accession>
<dbReference type="RefSeq" id="WP_156890786.1">
    <property type="nucleotide sequence ID" value="NZ_JACIFX010000010.1"/>
</dbReference>
<comment type="caution">
    <text evidence="1">The sequence shown here is derived from an EMBL/GenBank/DDBJ whole genome shotgun (WGS) entry which is preliminary data.</text>
</comment>
<protein>
    <submittedName>
        <fullName evidence="1">Uncharacterized protein</fullName>
    </submittedName>
</protein>
<keyword evidence="2" id="KW-1185">Reference proteome</keyword>
<name>A0ABR6IW12_9HYPH</name>
<dbReference type="Proteomes" id="UP000551353">
    <property type="component" value="Unassembled WGS sequence"/>
</dbReference>
<reference evidence="1 2" key="1">
    <citation type="submission" date="2020-08" db="EMBL/GenBank/DDBJ databases">
        <title>Genomic Encyclopedia of Type Strains, Phase IV (KMG-V): Genome sequencing to study the core and pangenomes of soil and plant-associated prokaryotes.</title>
        <authorList>
            <person name="Whitman W."/>
        </authorList>
    </citation>
    <scope>NUCLEOTIDE SEQUENCE [LARGE SCALE GENOMIC DNA]</scope>
    <source>
        <strain evidence="1 2">SEMIA 4087</strain>
    </source>
</reference>
<organism evidence="1 2">
    <name type="scientific">Rhizobium mongolense</name>
    <dbReference type="NCBI Taxonomy" id="57676"/>
    <lineage>
        <taxon>Bacteria</taxon>
        <taxon>Pseudomonadati</taxon>
        <taxon>Pseudomonadota</taxon>
        <taxon>Alphaproteobacteria</taxon>
        <taxon>Hyphomicrobiales</taxon>
        <taxon>Rhizobiaceae</taxon>
        <taxon>Rhizobium/Agrobacterium group</taxon>
        <taxon>Rhizobium</taxon>
    </lineage>
</organism>
<proteinExistence type="predicted"/>